<evidence type="ECO:0000313" key="4">
    <source>
        <dbReference type="Proteomes" id="UP000054560"/>
    </source>
</evidence>
<dbReference type="Gene3D" id="2.60.120.230">
    <property type="match status" value="1"/>
</dbReference>
<dbReference type="InterPro" id="IPR014784">
    <property type="entry name" value="Cu2_ascorb_mOase-like_C"/>
</dbReference>
<feature type="domain" description="Copper type II ascorbate-dependent monooxygenase C-terminal" evidence="2">
    <location>
        <begin position="3"/>
        <end position="99"/>
    </location>
</feature>
<dbReference type="InterPro" id="IPR008977">
    <property type="entry name" value="PHM/PNGase_F_dom_sf"/>
</dbReference>
<accession>A0A0L0FQT3</accession>
<evidence type="ECO:0000313" key="3">
    <source>
        <dbReference type="EMBL" id="KNC79120.1"/>
    </source>
</evidence>
<dbReference type="SUPFAM" id="SSF49742">
    <property type="entry name" value="PHM/PNGase F"/>
    <property type="match status" value="1"/>
</dbReference>
<dbReference type="OrthoDB" id="129121at2759"/>
<protein>
    <recommendedName>
        <fullName evidence="2">Copper type II ascorbate-dependent monooxygenase C-terminal domain-containing protein</fullName>
    </recommendedName>
</protein>
<dbReference type="EMBL" id="KQ242363">
    <property type="protein sequence ID" value="KNC79120.1"/>
    <property type="molecule type" value="Genomic_DNA"/>
</dbReference>
<evidence type="ECO:0000256" key="1">
    <source>
        <dbReference type="ARBA" id="ARBA00023157"/>
    </source>
</evidence>
<dbReference type="Pfam" id="PF03712">
    <property type="entry name" value="Cu2_monoox_C"/>
    <property type="match status" value="1"/>
</dbReference>
<dbReference type="AlphaFoldDB" id="A0A0L0FQT3"/>
<dbReference type="InterPro" id="IPR000945">
    <property type="entry name" value="DBH-like"/>
</dbReference>
<keyword evidence="1" id="KW-1015">Disulfide bond</keyword>
<dbReference type="STRING" id="667725.A0A0L0FQT3"/>
<dbReference type="RefSeq" id="XP_014153022.1">
    <property type="nucleotide sequence ID" value="XM_014297547.1"/>
</dbReference>
<dbReference type="eggNOG" id="KOG3568">
    <property type="taxonomic scope" value="Eukaryota"/>
</dbReference>
<dbReference type="GO" id="GO:0004500">
    <property type="term" value="F:dopamine beta-monooxygenase activity"/>
    <property type="evidence" value="ECO:0007669"/>
    <property type="project" value="InterPro"/>
</dbReference>
<keyword evidence="4" id="KW-1185">Reference proteome</keyword>
<dbReference type="InterPro" id="IPR024548">
    <property type="entry name" value="Cu2_monoox_C"/>
</dbReference>
<gene>
    <name evidence="3" type="ORF">SARC_08487</name>
</gene>
<dbReference type="Proteomes" id="UP000054560">
    <property type="component" value="Unassembled WGS sequence"/>
</dbReference>
<dbReference type="GeneID" id="25908991"/>
<sequence length="248" mass="27598">ESVTAFAWWGHAHLLGRAVWNEHYRSCEKIGELGREMAYWFDNQYYGLYEPTEIRNGDAIQTTCVFNSEERTESTWGGIATREEMCYNNIMYYPKDNIKCRTRDFYDGDLLPTDSTSQFVLSHPGPVSGGKPGCEESLSEKPQMNFMPVIVSFIKAQCAQALGDETTKKITDVFLNAGDEDKFNIEGLIQSVFSATCDTPQVGGVCPQDCLSLMDGLADCVGTTYGAFLTGSFPTLCSNWVPLEAESE</sequence>
<name>A0A0L0FQT3_9EUKA</name>
<dbReference type="PANTHER" id="PTHR10157:SF23">
    <property type="entry name" value="MOXD1 HOMOLOG 1"/>
    <property type="match status" value="1"/>
</dbReference>
<evidence type="ECO:0000259" key="2">
    <source>
        <dbReference type="Pfam" id="PF03712"/>
    </source>
</evidence>
<dbReference type="PANTHER" id="PTHR10157">
    <property type="entry name" value="DOPAMINE BETA HYDROXYLASE RELATED"/>
    <property type="match status" value="1"/>
</dbReference>
<organism evidence="3 4">
    <name type="scientific">Sphaeroforma arctica JP610</name>
    <dbReference type="NCBI Taxonomy" id="667725"/>
    <lineage>
        <taxon>Eukaryota</taxon>
        <taxon>Ichthyosporea</taxon>
        <taxon>Ichthyophonida</taxon>
        <taxon>Sphaeroforma</taxon>
    </lineage>
</organism>
<reference evidence="3 4" key="1">
    <citation type="submission" date="2011-02" db="EMBL/GenBank/DDBJ databases">
        <title>The Genome Sequence of Sphaeroforma arctica JP610.</title>
        <authorList>
            <consortium name="The Broad Institute Genome Sequencing Platform"/>
            <person name="Russ C."/>
            <person name="Cuomo C."/>
            <person name="Young S.K."/>
            <person name="Zeng Q."/>
            <person name="Gargeya S."/>
            <person name="Alvarado L."/>
            <person name="Berlin A."/>
            <person name="Chapman S.B."/>
            <person name="Chen Z."/>
            <person name="Freedman E."/>
            <person name="Gellesch M."/>
            <person name="Goldberg J."/>
            <person name="Griggs A."/>
            <person name="Gujja S."/>
            <person name="Heilman E."/>
            <person name="Heiman D."/>
            <person name="Howarth C."/>
            <person name="Mehta T."/>
            <person name="Neiman D."/>
            <person name="Pearson M."/>
            <person name="Roberts A."/>
            <person name="Saif S."/>
            <person name="Shea T."/>
            <person name="Shenoy N."/>
            <person name="Sisk P."/>
            <person name="Stolte C."/>
            <person name="Sykes S."/>
            <person name="White J."/>
            <person name="Yandava C."/>
            <person name="Burger G."/>
            <person name="Gray M.W."/>
            <person name="Holland P.W.H."/>
            <person name="King N."/>
            <person name="Lang F.B.F."/>
            <person name="Roger A.J."/>
            <person name="Ruiz-Trillo I."/>
            <person name="Haas B."/>
            <person name="Nusbaum C."/>
            <person name="Birren B."/>
        </authorList>
    </citation>
    <scope>NUCLEOTIDE SEQUENCE [LARGE SCALE GENOMIC DNA]</scope>
    <source>
        <strain evidence="3 4">JP610</strain>
    </source>
</reference>
<feature type="non-terminal residue" evidence="3">
    <location>
        <position position="1"/>
    </location>
</feature>
<proteinExistence type="predicted"/>